<organism evidence="5 6">
    <name type="scientific">Fluctibacter corallii</name>
    <dbReference type="NCBI Taxonomy" id="2984329"/>
    <lineage>
        <taxon>Bacteria</taxon>
        <taxon>Pseudomonadati</taxon>
        <taxon>Pseudomonadota</taxon>
        <taxon>Gammaproteobacteria</taxon>
        <taxon>Alteromonadales</taxon>
        <taxon>Alteromonadaceae</taxon>
        <taxon>Fluctibacter</taxon>
    </lineage>
</organism>
<reference evidence="5 6" key="1">
    <citation type="submission" date="2022-10" db="EMBL/GenBank/DDBJ databases">
        <title>Aestuariibacter sp. AA17 isolated from Montipora capitata coral fragment.</title>
        <authorList>
            <person name="Emsley S.A."/>
            <person name="Pfannmuller K.M."/>
            <person name="Loughran R.M."/>
            <person name="Shlafstein M."/>
            <person name="Papke E."/>
            <person name="Saw J.H."/>
            <person name="Ushijima B."/>
            <person name="Videau P."/>
        </authorList>
    </citation>
    <scope>NUCLEOTIDE SEQUENCE [LARGE SCALE GENOMIC DNA]</scope>
    <source>
        <strain evidence="5 6">AA17</strain>
    </source>
</reference>
<feature type="domain" description="Solute-binding protein family 3/N-terminal" evidence="4">
    <location>
        <begin position="35"/>
        <end position="242"/>
    </location>
</feature>
<name>A0ABT3A9X7_9ALTE</name>
<feature type="signal peptide" evidence="3">
    <location>
        <begin position="1"/>
        <end position="19"/>
    </location>
</feature>
<evidence type="ECO:0000256" key="1">
    <source>
        <dbReference type="ARBA" id="ARBA00010333"/>
    </source>
</evidence>
<gene>
    <name evidence="5" type="ORF">OE749_10500</name>
</gene>
<evidence type="ECO:0000256" key="3">
    <source>
        <dbReference type="SAM" id="SignalP"/>
    </source>
</evidence>
<sequence>MGRLVVFVFVLFTSLFVNANDSSKHANSEILYFDLGIEGRWVPYQRGANSGSYGVFKEVTDAIAKHANLTFDHVYFPAKRAQKALIDGLIDFEFISLAWLKGSQPGEDFVVSQPIFEVQEYIVTLEGNGENFEKPHSYYDHAVGTIDGYFYHDDDKFKRHDFSTESELIQALGKGRVRVAILEKETAKFWASVHGVSLEFTSLHSRGDLLIRLRNEKQQFMPLINFGITKIKQSGELAKILSSHDIDPAVIH</sequence>
<evidence type="ECO:0000256" key="2">
    <source>
        <dbReference type="ARBA" id="ARBA00022729"/>
    </source>
</evidence>
<comment type="similarity">
    <text evidence="1">Belongs to the bacterial solute-binding protein 3 family.</text>
</comment>
<keyword evidence="2 3" id="KW-0732">Signal</keyword>
<dbReference type="RefSeq" id="WP_263712413.1">
    <property type="nucleotide sequence ID" value="NZ_JAOWKX010000005.1"/>
</dbReference>
<dbReference type="EMBL" id="JAOWKX010000005">
    <property type="protein sequence ID" value="MCV2885121.1"/>
    <property type="molecule type" value="Genomic_DNA"/>
</dbReference>
<dbReference type="Gene3D" id="3.40.190.10">
    <property type="entry name" value="Periplasmic binding protein-like II"/>
    <property type="match status" value="2"/>
</dbReference>
<dbReference type="PANTHER" id="PTHR35936">
    <property type="entry name" value="MEMBRANE-BOUND LYTIC MUREIN TRANSGLYCOSYLASE F"/>
    <property type="match status" value="1"/>
</dbReference>
<proteinExistence type="inferred from homology"/>
<protein>
    <submittedName>
        <fullName evidence="5">Transporter substrate-binding domain-containing protein</fullName>
    </submittedName>
</protein>
<accession>A0ABT3A9X7</accession>
<dbReference type="Proteomes" id="UP001652504">
    <property type="component" value="Unassembled WGS sequence"/>
</dbReference>
<dbReference type="PANTHER" id="PTHR35936:SF35">
    <property type="entry name" value="L-CYSTINE-BINDING PROTEIN TCYJ"/>
    <property type="match status" value="1"/>
</dbReference>
<evidence type="ECO:0000313" key="5">
    <source>
        <dbReference type="EMBL" id="MCV2885121.1"/>
    </source>
</evidence>
<comment type="caution">
    <text evidence="5">The sequence shown here is derived from an EMBL/GenBank/DDBJ whole genome shotgun (WGS) entry which is preliminary data.</text>
</comment>
<dbReference type="InterPro" id="IPR001638">
    <property type="entry name" value="Solute-binding_3/MltF_N"/>
</dbReference>
<dbReference type="Pfam" id="PF00497">
    <property type="entry name" value="SBP_bac_3"/>
    <property type="match status" value="1"/>
</dbReference>
<evidence type="ECO:0000259" key="4">
    <source>
        <dbReference type="Pfam" id="PF00497"/>
    </source>
</evidence>
<evidence type="ECO:0000313" key="6">
    <source>
        <dbReference type="Proteomes" id="UP001652504"/>
    </source>
</evidence>
<feature type="chain" id="PRO_5046192185" evidence="3">
    <location>
        <begin position="20"/>
        <end position="252"/>
    </location>
</feature>
<keyword evidence="6" id="KW-1185">Reference proteome</keyword>
<dbReference type="SUPFAM" id="SSF53850">
    <property type="entry name" value="Periplasmic binding protein-like II"/>
    <property type="match status" value="1"/>
</dbReference>